<keyword evidence="1" id="KW-1133">Transmembrane helix</keyword>
<evidence type="ECO:0000313" key="2">
    <source>
        <dbReference type="EMBL" id="MBX51032.1"/>
    </source>
</evidence>
<keyword evidence="1" id="KW-0812">Transmembrane</keyword>
<dbReference type="AlphaFoldDB" id="A0A2P2P8J1"/>
<accession>A0A2P2P8J1</accession>
<dbReference type="EMBL" id="GGEC01070548">
    <property type="protein sequence ID" value="MBX51032.1"/>
    <property type="molecule type" value="Transcribed_RNA"/>
</dbReference>
<name>A0A2P2P8J1_RHIMU</name>
<keyword evidence="1" id="KW-0472">Membrane</keyword>
<proteinExistence type="predicted"/>
<protein>
    <submittedName>
        <fullName evidence="2">Uncharacterized protein</fullName>
    </submittedName>
</protein>
<organism evidence="2">
    <name type="scientific">Rhizophora mucronata</name>
    <name type="common">Asiatic mangrove</name>
    <dbReference type="NCBI Taxonomy" id="61149"/>
    <lineage>
        <taxon>Eukaryota</taxon>
        <taxon>Viridiplantae</taxon>
        <taxon>Streptophyta</taxon>
        <taxon>Embryophyta</taxon>
        <taxon>Tracheophyta</taxon>
        <taxon>Spermatophyta</taxon>
        <taxon>Magnoliopsida</taxon>
        <taxon>eudicotyledons</taxon>
        <taxon>Gunneridae</taxon>
        <taxon>Pentapetalae</taxon>
        <taxon>rosids</taxon>
        <taxon>fabids</taxon>
        <taxon>Malpighiales</taxon>
        <taxon>Rhizophoraceae</taxon>
        <taxon>Rhizophora</taxon>
    </lineage>
</organism>
<sequence>MENIDMGGSTGRRLTCGVPGSFCTLCWLALLRFTARRRWRFLGRF</sequence>
<feature type="transmembrane region" description="Helical" evidence="1">
    <location>
        <begin position="12"/>
        <end position="35"/>
    </location>
</feature>
<evidence type="ECO:0000256" key="1">
    <source>
        <dbReference type="SAM" id="Phobius"/>
    </source>
</evidence>
<reference evidence="2" key="1">
    <citation type="submission" date="2018-02" db="EMBL/GenBank/DDBJ databases">
        <title>Rhizophora mucronata_Transcriptome.</title>
        <authorList>
            <person name="Meera S.P."/>
            <person name="Sreeshan A."/>
            <person name="Augustine A."/>
        </authorList>
    </citation>
    <scope>NUCLEOTIDE SEQUENCE</scope>
    <source>
        <tissue evidence="2">Leaf</tissue>
    </source>
</reference>